<gene>
    <name evidence="1" type="ORF">PPACK8108_LOCUS25748</name>
</gene>
<organism evidence="1 2">
    <name type="scientific">Phakopsora pachyrhizi</name>
    <name type="common">Asian soybean rust disease fungus</name>
    <dbReference type="NCBI Taxonomy" id="170000"/>
    <lineage>
        <taxon>Eukaryota</taxon>
        <taxon>Fungi</taxon>
        <taxon>Dikarya</taxon>
        <taxon>Basidiomycota</taxon>
        <taxon>Pucciniomycotina</taxon>
        <taxon>Pucciniomycetes</taxon>
        <taxon>Pucciniales</taxon>
        <taxon>Phakopsoraceae</taxon>
        <taxon>Phakopsora</taxon>
    </lineage>
</organism>
<dbReference type="Proteomes" id="UP001153365">
    <property type="component" value="Unassembled WGS sequence"/>
</dbReference>
<comment type="caution">
    <text evidence="1">The sequence shown here is derived from an EMBL/GenBank/DDBJ whole genome shotgun (WGS) entry which is preliminary data.</text>
</comment>
<protein>
    <submittedName>
        <fullName evidence="1">Uncharacterized protein</fullName>
    </submittedName>
</protein>
<dbReference type="EMBL" id="CALTRL010006293">
    <property type="protein sequence ID" value="CAH7690405.1"/>
    <property type="molecule type" value="Genomic_DNA"/>
</dbReference>
<proteinExistence type="predicted"/>
<keyword evidence="2" id="KW-1185">Reference proteome</keyword>
<evidence type="ECO:0000313" key="2">
    <source>
        <dbReference type="Proteomes" id="UP001153365"/>
    </source>
</evidence>
<reference evidence="1" key="1">
    <citation type="submission" date="2022-06" db="EMBL/GenBank/DDBJ databases">
        <authorList>
            <consortium name="SYNGENTA / RWTH Aachen University"/>
        </authorList>
    </citation>
    <scope>NUCLEOTIDE SEQUENCE</scope>
</reference>
<sequence>MQSVVEAAGVEGVLGIGDMLSYEKNEERDGSGLGDDCDCKSHRDKYKVLEGTEDAEDFKWEGVAQDRRVRVPEDVLSNRDSQLNPVEGVGVIVDRKWRMEKKEFEDL</sequence>
<accession>A0AAV0BUS7</accession>
<name>A0AAV0BUS7_PHAPC</name>
<dbReference type="AlphaFoldDB" id="A0AAV0BUS7"/>
<evidence type="ECO:0000313" key="1">
    <source>
        <dbReference type="EMBL" id="CAH7690405.1"/>
    </source>
</evidence>